<dbReference type="InterPro" id="IPR025363">
    <property type="entry name" value="DUF4267"/>
</dbReference>
<proteinExistence type="predicted"/>
<dbReference type="AlphaFoldDB" id="A0A1Z4EHV8"/>
<keyword evidence="2" id="KW-1185">Reference proteome</keyword>
<reference evidence="2" key="1">
    <citation type="submission" date="2017-06" db="EMBL/GenBank/DDBJ databases">
        <title>Complete Genome Sequence of Mycobacterium shigaense.</title>
        <authorList>
            <person name="Fukano H."/>
            <person name="Yoshida M."/>
            <person name="Kazumi Y."/>
            <person name="Ogura Y."/>
            <person name="Mitarai S."/>
            <person name="Hayashi T."/>
            <person name="Hoshino Y."/>
        </authorList>
    </citation>
    <scope>NUCLEOTIDE SEQUENCE [LARGE SCALE GENOMIC DNA]</scope>
    <source>
        <strain evidence="2">UN-152</strain>
    </source>
</reference>
<dbReference type="Pfam" id="PF14087">
    <property type="entry name" value="DUF4267"/>
    <property type="match status" value="1"/>
</dbReference>
<protein>
    <submittedName>
        <fullName evidence="1">Membrane protein</fullName>
    </submittedName>
</protein>
<evidence type="ECO:0000313" key="2">
    <source>
        <dbReference type="Proteomes" id="UP000217736"/>
    </source>
</evidence>
<organism evidence="1 2">
    <name type="scientific">Mycobacterium shigaense</name>
    <dbReference type="NCBI Taxonomy" id="722731"/>
    <lineage>
        <taxon>Bacteria</taxon>
        <taxon>Bacillati</taxon>
        <taxon>Actinomycetota</taxon>
        <taxon>Actinomycetes</taxon>
        <taxon>Mycobacteriales</taxon>
        <taxon>Mycobacteriaceae</taxon>
        <taxon>Mycobacterium</taxon>
        <taxon>Mycobacterium simiae complex</taxon>
    </lineage>
</organism>
<dbReference type="KEGG" id="mshg:MSG_02405"/>
<accession>A0A1Z4EHV8</accession>
<dbReference type="RefSeq" id="WP_096439848.1">
    <property type="nucleotide sequence ID" value="NZ_AP018164.1"/>
</dbReference>
<dbReference type="OrthoDB" id="119790at2"/>
<evidence type="ECO:0000313" key="1">
    <source>
        <dbReference type="EMBL" id="BAX92549.1"/>
    </source>
</evidence>
<name>A0A1Z4EHV8_9MYCO</name>
<sequence>MTITTTIGYVLAGLLAAAIVFIGARFLVAPRVAAADYGVLPDLDQSGAGAYPSAKGVRDIATGLFVIILMVAGATHLVGWLMLAATIIPIVDATIVLRNGGTKSVAWGVHGATAAVMLVTTALLLVSR</sequence>
<gene>
    <name evidence="1" type="ORF">MSG_02405</name>
</gene>
<dbReference type="Proteomes" id="UP000217736">
    <property type="component" value="Chromosome"/>
</dbReference>
<dbReference type="EMBL" id="AP018164">
    <property type="protein sequence ID" value="BAX92549.1"/>
    <property type="molecule type" value="Genomic_DNA"/>
</dbReference>